<keyword evidence="2 5" id="KW-0732">Signal</keyword>
<evidence type="ECO:0000256" key="1">
    <source>
        <dbReference type="ARBA" id="ARBA00022614"/>
    </source>
</evidence>
<dbReference type="SUPFAM" id="SSF52058">
    <property type="entry name" value="L domain-like"/>
    <property type="match status" value="2"/>
</dbReference>
<dbReference type="GO" id="GO:0005886">
    <property type="term" value="C:plasma membrane"/>
    <property type="evidence" value="ECO:0007669"/>
    <property type="project" value="Ensembl"/>
</dbReference>
<dbReference type="GO" id="GO:0031666">
    <property type="term" value="P:positive regulation of lipopolysaccharide-mediated signaling pathway"/>
    <property type="evidence" value="ECO:0007669"/>
    <property type="project" value="Ensembl"/>
</dbReference>
<dbReference type="Gene3D" id="3.80.10.10">
    <property type="entry name" value="Ribonuclease Inhibitor"/>
    <property type="match status" value="1"/>
</dbReference>
<dbReference type="SMART" id="SM00082">
    <property type="entry name" value="LRRCT"/>
    <property type="match status" value="1"/>
</dbReference>
<dbReference type="PANTHER" id="PTHR24373">
    <property type="entry name" value="SLIT RELATED LEUCINE-RICH REPEAT NEURONAL PROTEIN"/>
    <property type="match status" value="1"/>
</dbReference>
<dbReference type="GO" id="GO:0005615">
    <property type="term" value="C:extracellular space"/>
    <property type="evidence" value="ECO:0007669"/>
    <property type="project" value="TreeGrafter"/>
</dbReference>
<dbReference type="OMA" id="FLRWKYQ"/>
<dbReference type="Proteomes" id="UP000694392">
    <property type="component" value="Unplaced"/>
</dbReference>
<keyword evidence="3" id="KW-0677">Repeat</keyword>
<keyword evidence="4" id="KW-0472">Membrane</keyword>
<dbReference type="GO" id="GO:0031012">
    <property type="term" value="C:extracellular matrix"/>
    <property type="evidence" value="ECO:0007669"/>
    <property type="project" value="TreeGrafter"/>
</dbReference>
<dbReference type="InterPro" id="IPR000483">
    <property type="entry name" value="Cys-rich_flank_reg_C"/>
</dbReference>
<dbReference type="GO" id="GO:0072686">
    <property type="term" value="C:mitotic spindle"/>
    <property type="evidence" value="ECO:0007669"/>
    <property type="project" value="Ensembl"/>
</dbReference>
<gene>
    <name evidence="7" type="primary">CD180</name>
</gene>
<keyword evidence="4" id="KW-1133">Transmembrane helix</keyword>
<proteinExistence type="predicted"/>
<dbReference type="GeneTree" id="ENSGT00940000161183"/>
<reference evidence="7" key="1">
    <citation type="submission" date="2025-08" db="UniProtKB">
        <authorList>
            <consortium name="Ensembl"/>
        </authorList>
    </citation>
    <scope>IDENTIFICATION</scope>
</reference>
<dbReference type="GO" id="GO:0005654">
    <property type="term" value="C:nucleoplasm"/>
    <property type="evidence" value="ECO:0007669"/>
    <property type="project" value="Ensembl"/>
</dbReference>
<evidence type="ECO:0000313" key="7">
    <source>
        <dbReference type="Ensembl" id="ENSSPUP00000009739.1"/>
    </source>
</evidence>
<evidence type="ECO:0000256" key="4">
    <source>
        <dbReference type="SAM" id="Phobius"/>
    </source>
</evidence>
<dbReference type="PANTHER" id="PTHR24373:SF356">
    <property type="entry name" value="CD180 ANTIGEN"/>
    <property type="match status" value="1"/>
</dbReference>
<dbReference type="InterPro" id="IPR001611">
    <property type="entry name" value="Leu-rich_rpt"/>
</dbReference>
<evidence type="ECO:0000313" key="8">
    <source>
        <dbReference type="Proteomes" id="UP000694392"/>
    </source>
</evidence>
<sequence>MACCIYCLILMGLFCVSCKTSEHVDMVCTEITANKNYCCEDLGLTEIPKALPAITEILDFSFNFLPSLHNSTFNMLKSLVYLDLTRCQINWVYENVFQSNAKLNTIVLTGNLLLFLAETAFAGPYSLKHLVLTQTGLTSIMFIPLHNLDNLETLLIGSNHISSLELPPNFPTRELRYLDLQMNNIESISTRDTKILKQTQNLTLSLKGNAIVHIEPGAFNSSSFYSLDFGGCIDISVILAGIQNIQTVILWLGTFQDVEGTLPISPVMLQDLCSISVENVNLQMRHFRPLSTATFLCLTKLRNLDLTHAGLTAIPPNISGMKMLKELNLNENSFQHICNISSAVFPSLTHLSVRMNLEELNLGSGCLEALTQLQYLDLSNSQIENSDCCNEQLKGLSNLQYLNLSYNKQHWLKNGAFNECAKLEVLDLAFTHLHISASQGSFHNLHLLQILNLSHTFINTGIQHLLTGLQNLVLLNLDSNSFDSGIILNDNLFQEVPSLKELILSSCELISVQSRAFHSLRDLKHVDLSHNKLTALSTEAFSNLKNMYLNFANNRIHFIPRDMLTSLSGKSIINLSYNPLECSCSNIGLLTWYKQNLDKIEAPEGTVCCEHKSLAGMKLSAVTLSCGMGTAGAVFLALAVIIVIVASLILTVRFLKRQYHQI</sequence>
<dbReference type="GO" id="GO:0001875">
    <property type="term" value="F:lipopolysaccharide immune receptor activity"/>
    <property type="evidence" value="ECO:0007669"/>
    <property type="project" value="Ensembl"/>
</dbReference>
<feature type="chain" id="PRO_5034822500" evidence="5">
    <location>
        <begin position="19"/>
        <end position="662"/>
    </location>
</feature>
<evidence type="ECO:0000256" key="3">
    <source>
        <dbReference type="ARBA" id="ARBA00022737"/>
    </source>
</evidence>
<dbReference type="PROSITE" id="PS51450">
    <property type="entry name" value="LRR"/>
    <property type="match status" value="2"/>
</dbReference>
<evidence type="ECO:0000259" key="6">
    <source>
        <dbReference type="SMART" id="SM00082"/>
    </source>
</evidence>
<evidence type="ECO:0000256" key="5">
    <source>
        <dbReference type="SAM" id="SignalP"/>
    </source>
</evidence>
<feature type="transmembrane region" description="Helical" evidence="4">
    <location>
        <begin position="633"/>
        <end position="655"/>
    </location>
</feature>
<keyword evidence="8" id="KW-1185">Reference proteome</keyword>
<keyword evidence="4" id="KW-0812">Transmembrane</keyword>
<dbReference type="Pfam" id="PF13855">
    <property type="entry name" value="LRR_8"/>
    <property type="match status" value="4"/>
</dbReference>
<dbReference type="GO" id="GO:0002322">
    <property type="term" value="P:B cell proliferation involved in immune response"/>
    <property type="evidence" value="ECO:0007669"/>
    <property type="project" value="TreeGrafter"/>
</dbReference>
<dbReference type="InterPro" id="IPR050328">
    <property type="entry name" value="Dev_Immune_Receptor"/>
</dbReference>
<protein>
    <submittedName>
        <fullName evidence="7">CD180 molecule</fullName>
    </submittedName>
</protein>
<feature type="signal peptide" evidence="5">
    <location>
        <begin position="1"/>
        <end position="18"/>
    </location>
</feature>
<feature type="domain" description="LRRCT" evidence="6">
    <location>
        <begin position="578"/>
        <end position="627"/>
    </location>
</feature>
<dbReference type="Ensembl" id="ENSSPUT00000010383.1">
    <property type="protein sequence ID" value="ENSSPUP00000009739.1"/>
    <property type="gene ID" value="ENSSPUG00000007549.1"/>
</dbReference>
<dbReference type="InterPro" id="IPR003591">
    <property type="entry name" value="Leu-rich_rpt_typical-subtyp"/>
</dbReference>
<reference evidence="7" key="2">
    <citation type="submission" date="2025-09" db="UniProtKB">
        <authorList>
            <consortium name="Ensembl"/>
        </authorList>
    </citation>
    <scope>IDENTIFICATION</scope>
</reference>
<organism evidence="7 8">
    <name type="scientific">Sphenodon punctatus</name>
    <name type="common">Tuatara</name>
    <name type="synonym">Hatteria punctata</name>
    <dbReference type="NCBI Taxonomy" id="8508"/>
    <lineage>
        <taxon>Eukaryota</taxon>
        <taxon>Metazoa</taxon>
        <taxon>Chordata</taxon>
        <taxon>Craniata</taxon>
        <taxon>Vertebrata</taxon>
        <taxon>Euteleostomi</taxon>
        <taxon>Lepidosauria</taxon>
        <taxon>Sphenodontia</taxon>
        <taxon>Sphenodontidae</taxon>
        <taxon>Sphenodon</taxon>
    </lineage>
</organism>
<keyword evidence="1" id="KW-0433">Leucine-rich repeat</keyword>
<dbReference type="AlphaFoldDB" id="A0A8D0GPS8"/>
<evidence type="ECO:0000256" key="2">
    <source>
        <dbReference type="ARBA" id="ARBA00022729"/>
    </source>
</evidence>
<dbReference type="SMART" id="SM00369">
    <property type="entry name" value="LRR_TYP"/>
    <property type="match status" value="12"/>
</dbReference>
<accession>A0A8D0GPS8</accession>
<name>A0A8D0GPS8_SPHPU</name>
<dbReference type="InterPro" id="IPR032675">
    <property type="entry name" value="LRR_dom_sf"/>
</dbReference>
<dbReference type="GO" id="GO:0005730">
    <property type="term" value="C:nucleolus"/>
    <property type="evidence" value="ECO:0007669"/>
    <property type="project" value="Ensembl"/>
</dbReference>